<accession>A0ABT1E9W8</accession>
<dbReference type="SMART" id="SM00304">
    <property type="entry name" value="HAMP"/>
    <property type="match status" value="1"/>
</dbReference>
<dbReference type="CDD" id="cd00082">
    <property type="entry name" value="HisKA"/>
    <property type="match status" value="1"/>
</dbReference>
<dbReference type="PROSITE" id="PS50109">
    <property type="entry name" value="HIS_KIN"/>
    <property type="match status" value="1"/>
</dbReference>
<evidence type="ECO:0000313" key="12">
    <source>
        <dbReference type="EMBL" id="MCP1102612.1"/>
    </source>
</evidence>
<dbReference type="PANTHER" id="PTHR45453:SF3">
    <property type="entry name" value="HISTIDINE KINASE"/>
    <property type="match status" value="1"/>
</dbReference>
<sequence length="478" mass="55398">MMVVFIGLMVSLLLVILFINVNFLEKYHLAKKEDEFVQFYDELNQVKEEIWTNQDTMTVMAKEAEKSNVAYLVIDIENERLISNVSDRDRLMSQLSGYMLDQIQKKGKIIHATEKYQIFQSRDTRNGMEYIEMWGKLDDDTSFIFRSPLESIQESATISNQFFIFIGSILIVISSLLVWYFSNRITRPINILTILSAQMANLDFEARYTGEEEDEIGELGANFNRMSNRLEQTILELKKANNDLQQDIVRKEKEEEMRNEFLGNVSHELKTPIALIQGYAEGLKEGIHDDKEHQEAYLDVIIDEANKMNRTVRNLLTLNELEFGKESTVFSRVNLTQLIQSILQSMEILIEQKDVTVVFKHEEDTFVCTDELKIEQVVRNYINNALNHLDKEKVIEIKIQKQEDKIHVSVFNTGAPIPEEDIDHIWDMFYKVDKARTRAYGGNGIGLSIVKAAMESLNQKYGVTNYDNGVGFWFEVDA</sequence>
<feature type="domain" description="HAMP" evidence="11">
    <location>
        <begin position="183"/>
        <end position="235"/>
    </location>
</feature>
<feature type="domain" description="Histidine kinase" evidence="10">
    <location>
        <begin position="264"/>
        <end position="478"/>
    </location>
</feature>
<protein>
    <recommendedName>
        <fullName evidence="3">histidine kinase</fullName>
        <ecNumber evidence="3">2.7.13.3</ecNumber>
    </recommendedName>
</protein>
<dbReference type="RefSeq" id="WP_262066473.1">
    <property type="nucleotide sequence ID" value="NZ_JAMXOD010000012.1"/>
</dbReference>
<comment type="caution">
    <text evidence="12">The sequence shown here is derived from an EMBL/GenBank/DDBJ whole genome shotgun (WGS) entry which is preliminary data.</text>
</comment>
<proteinExistence type="predicted"/>
<evidence type="ECO:0000259" key="11">
    <source>
        <dbReference type="PROSITE" id="PS50885"/>
    </source>
</evidence>
<dbReference type="SUPFAM" id="SSF55874">
    <property type="entry name" value="ATPase domain of HSP90 chaperone/DNA topoisomerase II/histidine kinase"/>
    <property type="match status" value="1"/>
</dbReference>
<evidence type="ECO:0000256" key="3">
    <source>
        <dbReference type="ARBA" id="ARBA00012438"/>
    </source>
</evidence>
<evidence type="ECO:0000256" key="6">
    <source>
        <dbReference type="ARBA" id="ARBA00022777"/>
    </source>
</evidence>
<dbReference type="InterPro" id="IPR003594">
    <property type="entry name" value="HATPase_dom"/>
</dbReference>
<feature type="transmembrane region" description="Helical" evidence="9">
    <location>
        <begin position="6"/>
        <end position="24"/>
    </location>
</feature>
<dbReference type="CDD" id="cd06225">
    <property type="entry name" value="HAMP"/>
    <property type="match status" value="1"/>
</dbReference>
<comment type="subcellular location">
    <subcellularLocation>
        <location evidence="2">Membrane</location>
    </subcellularLocation>
</comment>
<comment type="catalytic activity">
    <reaction evidence="1">
        <text>ATP + protein L-histidine = ADP + protein N-phospho-L-histidine.</text>
        <dbReference type="EC" id="2.7.13.3"/>
    </reaction>
</comment>
<dbReference type="Gene3D" id="3.30.565.10">
    <property type="entry name" value="Histidine kinase-like ATPase, C-terminal domain"/>
    <property type="match status" value="1"/>
</dbReference>
<dbReference type="PRINTS" id="PR00344">
    <property type="entry name" value="BCTRLSENSOR"/>
</dbReference>
<dbReference type="InterPro" id="IPR003660">
    <property type="entry name" value="HAMP_dom"/>
</dbReference>
<dbReference type="InterPro" id="IPR050351">
    <property type="entry name" value="BphY/WalK/GraS-like"/>
</dbReference>
<evidence type="ECO:0000256" key="7">
    <source>
        <dbReference type="ARBA" id="ARBA00023012"/>
    </source>
</evidence>
<evidence type="ECO:0000256" key="2">
    <source>
        <dbReference type="ARBA" id="ARBA00004370"/>
    </source>
</evidence>
<evidence type="ECO:0000259" key="10">
    <source>
        <dbReference type="PROSITE" id="PS50109"/>
    </source>
</evidence>
<dbReference type="Gene3D" id="6.10.340.10">
    <property type="match status" value="1"/>
</dbReference>
<dbReference type="EC" id="2.7.13.3" evidence="3"/>
<dbReference type="PANTHER" id="PTHR45453">
    <property type="entry name" value="PHOSPHATE REGULON SENSOR PROTEIN PHOR"/>
    <property type="match status" value="1"/>
</dbReference>
<evidence type="ECO:0000256" key="4">
    <source>
        <dbReference type="ARBA" id="ARBA00022553"/>
    </source>
</evidence>
<dbReference type="SUPFAM" id="SSF47384">
    <property type="entry name" value="Homodimeric domain of signal transducing histidine kinase"/>
    <property type="match status" value="1"/>
</dbReference>
<dbReference type="Pfam" id="PF02518">
    <property type="entry name" value="HATPase_c"/>
    <property type="match status" value="1"/>
</dbReference>
<keyword evidence="9" id="KW-0472">Membrane</keyword>
<dbReference type="SMART" id="SM00388">
    <property type="entry name" value="HisKA"/>
    <property type="match status" value="1"/>
</dbReference>
<dbReference type="PROSITE" id="PS50885">
    <property type="entry name" value="HAMP"/>
    <property type="match status" value="1"/>
</dbReference>
<keyword evidence="9" id="KW-1133">Transmembrane helix</keyword>
<dbReference type="Pfam" id="PF00672">
    <property type="entry name" value="HAMP"/>
    <property type="match status" value="1"/>
</dbReference>
<keyword evidence="5" id="KW-0808">Transferase</keyword>
<dbReference type="Gene3D" id="1.10.287.130">
    <property type="match status" value="1"/>
</dbReference>
<dbReference type="GO" id="GO:0016301">
    <property type="term" value="F:kinase activity"/>
    <property type="evidence" value="ECO:0007669"/>
    <property type="project" value="UniProtKB-KW"/>
</dbReference>
<keyword evidence="6 12" id="KW-0418">Kinase</keyword>
<gene>
    <name evidence="12" type="ORF">NK125_09315</name>
</gene>
<dbReference type="Proteomes" id="UP001523566">
    <property type="component" value="Unassembled WGS sequence"/>
</dbReference>
<name>A0ABT1E9W8_9FIRM</name>
<dbReference type="Pfam" id="PF00512">
    <property type="entry name" value="HisKA"/>
    <property type="match status" value="1"/>
</dbReference>
<evidence type="ECO:0000313" key="13">
    <source>
        <dbReference type="Proteomes" id="UP001523566"/>
    </source>
</evidence>
<keyword evidence="8" id="KW-0175">Coiled coil</keyword>
<dbReference type="InterPro" id="IPR003661">
    <property type="entry name" value="HisK_dim/P_dom"/>
</dbReference>
<dbReference type="InterPro" id="IPR036097">
    <property type="entry name" value="HisK_dim/P_sf"/>
</dbReference>
<dbReference type="InterPro" id="IPR005467">
    <property type="entry name" value="His_kinase_dom"/>
</dbReference>
<evidence type="ECO:0000256" key="8">
    <source>
        <dbReference type="SAM" id="Coils"/>
    </source>
</evidence>
<dbReference type="InterPro" id="IPR036890">
    <property type="entry name" value="HATPase_C_sf"/>
</dbReference>
<keyword evidence="13" id="KW-1185">Reference proteome</keyword>
<feature type="transmembrane region" description="Helical" evidence="9">
    <location>
        <begin position="162"/>
        <end position="181"/>
    </location>
</feature>
<dbReference type="SMART" id="SM00387">
    <property type="entry name" value="HATPase_c"/>
    <property type="match status" value="1"/>
</dbReference>
<dbReference type="SUPFAM" id="SSF158472">
    <property type="entry name" value="HAMP domain-like"/>
    <property type="match status" value="1"/>
</dbReference>
<dbReference type="EMBL" id="JAMZFW010000012">
    <property type="protein sequence ID" value="MCP1102612.1"/>
    <property type="molecule type" value="Genomic_DNA"/>
</dbReference>
<evidence type="ECO:0000256" key="1">
    <source>
        <dbReference type="ARBA" id="ARBA00000085"/>
    </source>
</evidence>
<reference evidence="12 13" key="1">
    <citation type="journal article" date="2022" name="Genome Biol. Evol.">
        <title>Host diet, physiology and behaviors set the stage for Lachnospiraceae cladogenesis.</title>
        <authorList>
            <person name="Vera-Ponce De Leon A."/>
            <person name="Schneider M."/>
            <person name="Jahnes B.C."/>
            <person name="Sadowski V."/>
            <person name="Camuy-Velez L.A."/>
            <person name="Duan J."/>
            <person name="Sabree Z.L."/>
        </authorList>
    </citation>
    <scope>NUCLEOTIDE SEQUENCE [LARGE SCALE GENOMIC DNA]</scope>
    <source>
        <strain evidence="12 13">PAL113</strain>
    </source>
</reference>
<dbReference type="InterPro" id="IPR004358">
    <property type="entry name" value="Sig_transdc_His_kin-like_C"/>
</dbReference>
<keyword evidence="4" id="KW-0597">Phosphoprotein</keyword>
<keyword evidence="9" id="KW-0812">Transmembrane</keyword>
<evidence type="ECO:0000256" key="5">
    <source>
        <dbReference type="ARBA" id="ARBA00022679"/>
    </source>
</evidence>
<feature type="coiled-coil region" evidence="8">
    <location>
        <begin position="223"/>
        <end position="257"/>
    </location>
</feature>
<organism evidence="12 13">
    <name type="scientific">Aequitasia blattaphilus</name>
    <dbReference type="NCBI Taxonomy" id="2949332"/>
    <lineage>
        <taxon>Bacteria</taxon>
        <taxon>Bacillati</taxon>
        <taxon>Bacillota</taxon>
        <taxon>Clostridia</taxon>
        <taxon>Lachnospirales</taxon>
        <taxon>Lachnospiraceae</taxon>
        <taxon>Aequitasia</taxon>
    </lineage>
</organism>
<keyword evidence="7" id="KW-0902">Two-component regulatory system</keyword>
<evidence type="ECO:0000256" key="9">
    <source>
        <dbReference type="SAM" id="Phobius"/>
    </source>
</evidence>